<organism evidence="5 6">
    <name type="scientific">Catenovulum agarivorans DS-2</name>
    <dbReference type="NCBI Taxonomy" id="1328313"/>
    <lineage>
        <taxon>Bacteria</taxon>
        <taxon>Pseudomonadati</taxon>
        <taxon>Pseudomonadota</taxon>
        <taxon>Gammaproteobacteria</taxon>
        <taxon>Alteromonadales</taxon>
        <taxon>Alteromonadaceae</taxon>
        <taxon>Catenovulum</taxon>
    </lineage>
</organism>
<dbReference type="SUPFAM" id="SSF46785">
    <property type="entry name" value="Winged helix' DNA-binding domain"/>
    <property type="match status" value="1"/>
</dbReference>
<dbReference type="AlphaFoldDB" id="W7R1L1"/>
<evidence type="ECO:0000313" key="5">
    <source>
        <dbReference type="EMBL" id="EWH11525.1"/>
    </source>
</evidence>
<dbReference type="Gene3D" id="1.10.10.10">
    <property type="entry name" value="Winged helix-like DNA-binding domain superfamily/Winged helix DNA-binding domain"/>
    <property type="match status" value="1"/>
</dbReference>
<dbReference type="GO" id="GO:0003677">
    <property type="term" value="F:DNA binding"/>
    <property type="evidence" value="ECO:0007669"/>
    <property type="project" value="UniProtKB-KW"/>
</dbReference>
<dbReference type="Gene3D" id="1.20.120.530">
    <property type="entry name" value="GntR ligand-binding domain-like"/>
    <property type="match status" value="1"/>
</dbReference>
<dbReference type="STRING" id="1328313.DS2_03415"/>
<protein>
    <submittedName>
        <fullName evidence="5">GntR family transcriptional regulator</fullName>
    </submittedName>
</protein>
<keyword evidence="3" id="KW-0804">Transcription</keyword>
<evidence type="ECO:0000313" key="6">
    <source>
        <dbReference type="Proteomes" id="UP000019276"/>
    </source>
</evidence>
<reference evidence="5 6" key="1">
    <citation type="journal article" date="2014" name="Genome Announc.">
        <title>Draft Genome Sequence of the Agar-Degrading Bacterium Catenovulum sp. Strain DS-2, Isolated from Intestines of Haliotis diversicolor.</title>
        <authorList>
            <person name="Shan D."/>
            <person name="Li X."/>
            <person name="Gu Z."/>
            <person name="Wei G."/>
            <person name="Gao Z."/>
            <person name="Shao Z."/>
        </authorList>
    </citation>
    <scope>NUCLEOTIDE SEQUENCE [LARGE SCALE GENOMIC DNA]</scope>
    <source>
        <strain evidence="5 6">DS-2</strain>
    </source>
</reference>
<dbReference type="GO" id="GO:0003700">
    <property type="term" value="F:DNA-binding transcription factor activity"/>
    <property type="evidence" value="ECO:0007669"/>
    <property type="project" value="InterPro"/>
</dbReference>
<dbReference type="Pfam" id="PF07729">
    <property type="entry name" value="FCD"/>
    <property type="match status" value="1"/>
</dbReference>
<evidence type="ECO:0000259" key="4">
    <source>
        <dbReference type="PROSITE" id="PS50949"/>
    </source>
</evidence>
<dbReference type="PANTHER" id="PTHR43537:SF5">
    <property type="entry name" value="UXU OPERON TRANSCRIPTIONAL REGULATOR"/>
    <property type="match status" value="1"/>
</dbReference>
<dbReference type="SUPFAM" id="SSF48008">
    <property type="entry name" value="GntR ligand-binding domain-like"/>
    <property type="match status" value="1"/>
</dbReference>
<dbReference type="SMART" id="SM00345">
    <property type="entry name" value="HTH_GNTR"/>
    <property type="match status" value="1"/>
</dbReference>
<comment type="caution">
    <text evidence="5">The sequence shown here is derived from an EMBL/GenBank/DDBJ whole genome shotgun (WGS) entry which is preliminary data.</text>
</comment>
<dbReference type="PROSITE" id="PS50949">
    <property type="entry name" value="HTH_GNTR"/>
    <property type="match status" value="1"/>
</dbReference>
<dbReference type="SMART" id="SM00895">
    <property type="entry name" value="FCD"/>
    <property type="match status" value="1"/>
</dbReference>
<dbReference type="InterPro" id="IPR000524">
    <property type="entry name" value="Tscrpt_reg_HTH_GntR"/>
</dbReference>
<keyword evidence="6" id="KW-1185">Reference proteome</keyword>
<sequence length="246" mass="28226">MKSRRLFWSVVDKIEEGIDNGSYLPGTRLPSERELSELFNVSRPTLREAIIALEVRGRVEVRTNAGVYVMNQEDKTKKSSVSHISAFELTQSRALIEGEAAALAAVSITEEELDKLEELIEKLDDEEYSDEADREFHLTICQSTRNKALMYTIQNLWELRKQPSVQQAHSYICSQSTAQRKEEHNVIYQALKARNPEQARSAMHQHFNRLINALFEASEVQALEEIKQKSEATRQLYSLDRILSAK</sequence>
<gene>
    <name evidence="5" type="ORF">DS2_03415</name>
</gene>
<dbReference type="eggNOG" id="COG2186">
    <property type="taxonomic scope" value="Bacteria"/>
</dbReference>
<dbReference type="OrthoDB" id="5450856at2"/>
<dbReference type="CDD" id="cd07377">
    <property type="entry name" value="WHTH_GntR"/>
    <property type="match status" value="1"/>
</dbReference>
<dbReference type="PATRIC" id="fig|1328313.3.peg.708"/>
<accession>W7R1L1</accession>
<dbReference type="PRINTS" id="PR00035">
    <property type="entry name" value="HTHGNTR"/>
</dbReference>
<keyword evidence="1" id="KW-0805">Transcription regulation</keyword>
<evidence type="ECO:0000256" key="2">
    <source>
        <dbReference type="ARBA" id="ARBA00023125"/>
    </source>
</evidence>
<feature type="domain" description="HTH gntR-type" evidence="4">
    <location>
        <begin position="4"/>
        <end position="72"/>
    </location>
</feature>
<evidence type="ECO:0000256" key="3">
    <source>
        <dbReference type="ARBA" id="ARBA00023163"/>
    </source>
</evidence>
<dbReference type="PANTHER" id="PTHR43537">
    <property type="entry name" value="TRANSCRIPTIONAL REGULATOR, GNTR FAMILY"/>
    <property type="match status" value="1"/>
</dbReference>
<dbReference type="InterPro" id="IPR008920">
    <property type="entry name" value="TF_FadR/GntR_C"/>
</dbReference>
<dbReference type="Pfam" id="PF00392">
    <property type="entry name" value="GntR"/>
    <property type="match status" value="1"/>
</dbReference>
<dbReference type="RefSeq" id="WP_035013239.1">
    <property type="nucleotide sequence ID" value="NZ_ARZY01000004.1"/>
</dbReference>
<keyword evidence="2" id="KW-0238">DNA-binding</keyword>
<dbReference type="Proteomes" id="UP000019276">
    <property type="component" value="Unassembled WGS sequence"/>
</dbReference>
<proteinExistence type="predicted"/>
<dbReference type="InterPro" id="IPR036390">
    <property type="entry name" value="WH_DNA-bd_sf"/>
</dbReference>
<evidence type="ECO:0000256" key="1">
    <source>
        <dbReference type="ARBA" id="ARBA00023015"/>
    </source>
</evidence>
<dbReference type="InterPro" id="IPR036388">
    <property type="entry name" value="WH-like_DNA-bd_sf"/>
</dbReference>
<dbReference type="EMBL" id="ARZY01000004">
    <property type="protein sequence ID" value="EWH11525.1"/>
    <property type="molecule type" value="Genomic_DNA"/>
</dbReference>
<dbReference type="InterPro" id="IPR011711">
    <property type="entry name" value="GntR_C"/>
</dbReference>
<name>W7R1L1_9ALTE</name>